<evidence type="ECO:0000313" key="1">
    <source>
        <dbReference type="EMBL" id="MCW6536726.1"/>
    </source>
</evidence>
<comment type="caution">
    <text evidence="1">The sequence shown here is derived from an EMBL/GenBank/DDBJ whole genome shotgun (WGS) entry which is preliminary data.</text>
</comment>
<dbReference type="EMBL" id="JANFAV010000015">
    <property type="protein sequence ID" value="MCW6536726.1"/>
    <property type="molecule type" value="Genomic_DNA"/>
</dbReference>
<dbReference type="AlphaFoldDB" id="A0AA41ZHG5"/>
<dbReference type="Proteomes" id="UP001165565">
    <property type="component" value="Unassembled WGS sequence"/>
</dbReference>
<reference evidence="1" key="1">
    <citation type="submission" date="2022-06" db="EMBL/GenBank/DDBJ databases">
        <title>Sphingomonas sp. nov. isolated from rhizosphere soil of tomato.</title>
        <authorList>
            <person name="Dong H."/>
            <person name="Gao R."/>
        </authorList>
    </citation>
    <scope>NUCLEOTIDE SEQUENCE</scope>
    <source>
        <strain evidence="1">MMSM24</strain>
    </source>
</reference>
<sequence>MFERARESGVLDVDPALDPFIGSVHFAVFAEISRVMVDLGQRLDVSAIVAVHIDNARGHPTTLGVDLLHPAGVGETMAKRDDLAVPEQDIAIDDLPARAIEDRGMTDQKIGPCGRHIGAGVRIDAPRRHIGRRRIPFAAARRDGKDAEQQGKA</sequence>
<organism evidence="1 2">
    <name type="scientific">Sphingomonas lycopersici</name>
    <dbReference type="NCBI Taxonomy" id="2951807"/>
    <lineage>
        <taxon>Bacteria</taxon>
        <taxon>Pseudomonadati</taxon>
        <taxon>Pseudomonadota</taxon>
        <taxon>Alphaproteobacteria</taxon>
        <taxon>Sphingomonadales</taxon>
        <taxon>Sphingomonadaceae</taxon>
        <taxon>Sphingomonas</taxon>
    </lineage>
</organism>
<keyword evidence="2" id="KW-1185">Reference proteome</keyword>
<evidence type="ECO:0000313" key="2">
    <source>
        <dbReference type="Proteomes" id="UP001165565"/>
    </source>
</evidence>
<name>A0AA41ZHG5_9SPHN</name>
<protein>
    <submittedName>
        <fullName evidence="1">Uncharacterized protein</fullName>
    </submittedName>
</protein>
<accession>A0AA41ZHG5</accession>
<gene>
    <name evidence="1" type="ORF">NEE01_18265</name>
</gene>
<proteinExistence type="predicted"/>